<name>A0ABU1V8Q2_9BURK</name>
<reference evidence="3 4" key="1">
    <citation type="submission" date="2023-07" db="EMBL/GenBank/DDBJ databases">
        <title>Sorghum-associated microbial communities from plants grown in Nebraska, USA.</title>
        <authorList>
            <person name="Schachtman D."/>
        </authorList>
    </citation>
    <scope>NUCLEOTIDE SEQUENCE [LARGE SCALE GENOMIC DNA]</scope>
    <source>
        <strain evidence="3 4">BE240</strain>
    </source>
</reference>
<keyword evidence="2" id="KW-0732">Signal</keyword>
<feature type="chain" id="PRO_5045488779" evidence="2">
    <location>
        <begin position="32"/>
        <end position="184"/>
    </location>
</feature>
<gene>
    <name evidence="3" type="ORF">J2X09_001573</name>
</gene>
<evidence type="ECO:0000313" key="4">
    <source>
        <dbReference type="Proteomes" id="UP001265550"/>
    </source>
</evidence>
<feature type="signal peptide" evidence="2">
    <location>
        <begin position="1"/>
        <end position="31"/>
    </location>
</feature>
<dbReference type="EMBL" id="JAVDWE010000003">
    <property type="protein sequence ID" value="MDR7093841.1"/>
    <property type="molecule type" value="Genomic_DNA"/>
</dbReference>
<organism evidence="3 4">
    <name type="scientific">Hydrogenophaga laconesensis</name>
    <dbReference type="NCBI Taxonomy" id="1805971"/>
    <lineage>
        <taxon>Bacteria</taxon>
        <taxon>Pseudomonadati</taxon>
        <taxon>Pseudomonadota</taxon>
        <taxon>Betaproteobacteria</taxon>
        <taxon>Burkholderiales</taxon>
        <taxon>Comamonadaceae</taxon>
        <taxon>Hydrogenophaga</taxon>
    </lineage>
</organism>
<dbReference type="Proteomes" id="UP001265550">
    <property type="component" value="Unassembled WGS sequence"/>
</dbReference>
<dbReference type="RefSeq" id="WP_204732293.1">
    <property type="nucleotide sequence ID" value="NZ_JAVDWE010000003.1"/>
</dbReference>
<feature type="region of interest" description="Disordered" evidence="1">
    <location>
        <begin position="89"/>
        <end position="156"/>
    </location>
</feature>
<feature type="compositionally biased region" description="Basic and acidic residues" evidence="1">
    <location>
        <begin position="146"/>
        <end position="156"/>
    </location>
</feature>
<accession>A0ABU1V8Q2</accession>
<sequence length="184" mass="20190">MSAVAHTLSMKFLLAVGVCALLAVDVCRAQAGNPRTAGTLDILFSGDSEKYLAAKRAELARLQSQISQLDDRLLSRLGELHAEEMRLQKARGSASTAESQRQAAEQEVRALKQQAERAHQQTAELKSRADGLKLAAKASAQEAQAEEERVSALKSDVQRLEDENRVLDRAINRTLKSKAEQNLR</sequence>
<feature type="compositionally biased region" description="Polar residues" evidence="1">
    <location>
        <begin position="93"/>
        <end position="103"/>
    </location>
</feature>
<feature type="compositionally biased region" description="Basic and acidic residues" evidence="1">
    <location>
        <begin position="104"/>
        <end position="131"/>
    </location>
</feature>
<keyword evidence="4" id="KW-1185">Reference proteome</keyword>
<evidence type="ECO:0000256" key="1">
    <source>
        <dbReference type="SAM" id="MobiDB-lite"/>
    </source>
</evidence>
<feature type="compositionally biased region" description="Low complexity" evidence="1">
    <location>
        <begin position="132"/>
        <end position="143"/>
    </location>
</feature>
<proteinExistence type="predicted"/>
<protein>
    <submittedName>
        <fullName evidence="3">Chromosome segregation ATPase</fullName>
    </submittedName>
</protein>
<evidence type="ECO:0000313" key="3">
    <source>
        <dbReference type="EMBL" id="MDR7093841.1"/>
    </source>
</evidence>
<comment type="caution">
    <text evidence="3">The sequence shown here is derived from an EMBL/GenBank/DDBJ whole genome shotgun (WGS) entry which is preliminary data.</text>
</comment>
<evidence type="ECO:0000256" key="2">
    <source>
        <dbReference type="SAM" id="SignalP"/>
    </source>
</evidence>